<protein>
    <submittedName>
        <fullName evidence="2">Uncharacterized protein</fullName>
    </submittedName>
</protein>
<sequence>MPRPRSPASLLLPRRRSLTKLLAKLIAGPPAERNRPSHQAIASCSLVSAGPQAEAAADVEFPKPNERSRTHQSIVEGRGRREEMKPLLPPPLAAVCPGTGRSVRSSWPERGSREGNK</sequence>
<feature type="region of interest" description="Disordered" evidence="1">
    <location>
        <begin position="61"/>
        <end position="117"/>
    </location>
</feature>
<evidence type="ECO:0000313" key="3">
    <source>
        <dbReference type="Proteomes" id="UP000244005"/>
    </source>
</evidence>
<dbReference type="AlphaFoldDB" id="A0A2R6WL76"/>
<organism evidence="2 3">
    <name type="scientific">Marchantia polymorpha</name>
    <name type="common">Common liverwort</name>
    <name type="synonym">Marchantia aquatica</name>
    <dbReference type="NCBI Taxonomy" id="3197"/>
    <lineage>
        <taxon>Eukaryota</taxon>
        <taxon>Viridiplantae</taxon>
        <taxon>Streptophyta</taxon>
        <taxon>Embryophyta</taxon>
        <taxon>Marchantiophyta</taxon>
        <taxon>Marchantiopsida</taxon>
        <taxon>Marchantiidae</taxon>
        <taxon>Marchantiales</taxon>
        <taxon>Marchantiaceae</taxon>
        <taxon>Marchantia</taxon>
    </lineage>
</organism>
<evidence type="ECO:0000256" key="1">
    <source>
        <dbReference type="SAM" id="MobiDB-lite"/>
    </source>
</evidence>
<gene>
    <name evidence="2" type="ORF">MARPO_0079s0065</name>
</gene>
<accession>A0A2R6WL76</accession>
<evidence type="ECO:0000313" key="2">
    <source>
        <dbReference type="EMBL" id="PTQ34563.1"/>
    </source>
</evidence>
<reference evidence="3" key="1">
    <citation type="journal article" date="2017" name="Cell">
        <title>Insights into land plant evolution garnered from the Marchantia polymorpha genome.</title>
        <authorList>
            <person name="Bowman J.L."/>
            <person name="Kohchi T."/>
            <person name="Yamato K.T."/>
            <person name="Jenkins J."/>
            <person name="Shu S."/>
            <person name="Ishizaki K."/>
            <person name="Yamaoka S."/>
            <person name="Nishihama R."/>
            <person name="Nakamura Y."/>
            <person name="Berger F."/>
            <person name="Adam C."/>
            <person name="Aki S.S."/>
            <person name="Althoff F."/>
            <person name="Araki T."/>
            <person name="Arteaga-Vazquez M.A."/>
            <person name="Balasubrmanian S."/>
            <person name="Barry K."/>
            <person name="Bauer D."/>
            <person name="Boehm C.R."/>
            <person name="Briginshaw L."/>
            <person name="Caballero-Perez J."/>
            <person name="Catarino B."/>
            <person name="Chen F."/>
            <person name="Chiyoda S."/>
            <person name="Chovatia M."/>
            <person name="Davies K.M."/>
            <person name="Delmans M."/>
            <person name="Demura T."/>
            <person name="Dierschke T."/>
            <person name="Dolan L."/>
            <person name="Dorantes-Acosta A.E."/>
            <person name="Eklund D.M."/>
            <person name="Florent S.N."/>
            <person name="Flores-Sandoval E."/>
            <person name="Fujiyama A."/>
            <person name="Fukuzawa H."/>
            <person name="Galik B."/>
            <person name="Grimanelli D."/>
            <person name="Grimwood J."/>
            <person name="Grossniklaus U."/>
            <person name="Hamada T."/>
            <person name="Haseloff J."/>
            <person name="Hetherington A.J."/>
            <person name="Higo A."/>
            <person name="Hirakawa Y."/>
            <person name="Hundley H.N."/>
            <person name="Ikeda Y."/>
            <person name="Inoue K."/>
            <person name="Inoue S.I."/>
            <person name="Ishida S."/>
            <person name="Jia Q."/>
            <person name="Kakita M."/>
            <person name="Kanazawa T."/>
            <person name="Kawai Y."/>
            <person name="Kawashima T."/>
            <person name="Kennedy M."/>
            <person name="Kinose K."/>
            <person name="Kinoshita T."/>
            <person name="Kohara Y."/>
            <person name="Koide E."/>
            <person name="Komatsu K."/>
            <person name="Kopischke S."/>
            <person name="Kubo M."/>
            <person name="Kyozuka J."/>
            <person name="Lagercrantz U."/>
            <person name="Lin S.S."/>
            <person name="Lindquist E."/>
            <person name="Lipzen A.M."/>
            <person name="Lu C.W."/>
            <person name="De Luna E."/>
            <person name="Martienssen R.A."/>
            <person name="Minamino N."/>
            <person name="Mizutani M."/>
            <person name="Mizutani M."/>
            <person name="Mochizuki N."/>
            <person name="Monte I."/>
            <person name="Mosher R."/>
            <person name="Nagasaki H."/>
            <person name="Nakagami H."/>
            <person name="Naramoto S."/>
            <person name="Nishitani K."/>
            <person name="Ohtani M."/>
            <person name="Okamoto T."/>
            <person name="Okumura M."/>
            <person name="Phillips J."/>
            <person name="Pollak B."/>
            <person name="Reinders A."/>
            <person name="Rovekamp M."/>
            <person name="Sano R."/>
            <person name="Sawa S."/>
            <person name="Schmid M.W."/>
            <person name="Shirakawa M."/>
            <person name="Solano R."/>
            <person name="Spunde A."/>
            <person name="Suetsugu N."/>
            <person name="Sugano S."/>
            <person name="Sugiyama A."/>
            <person name="Sun R."/>
            <person name="Suzuki Y."/>
            <person name="Takenaka M."/>
            <person name="Takezawa D."/>
            <person name="Tomogane H."/>
            <person name="Tsuzuki M."/>
            <person name="Ueda T."/>
            <person name="Umeda M."/>
            <person name="Ward J.M."/>
            <person name="Watanabe Y."/>
            <person name="Yazaki K."/>
            <person name="Yokoyama R."/>
            <person name="Yoshitake Y."/>
            <person name="Yotsui I."/>
            <person name="Zachgo S."/>
            <person name="Schmutz J."/>
        </authorList>
    </citation>
    <scope>NUCLEOTIDE SEQUENCE [LARGE SCALE GENOMIC DNA]</scope>
    <source>
        <strain evidence="3">Tak-1</strain>
    </source>
</reference>
<keyword evidence="3" id="KW-1185">Reference proteome</keyword>
<name>A0A2R6WL76_MARPO</name>
<dbReference type="EMBL" id="KZ772751">
    <property type="protein sequence ID" value="PTQ34563.1"/>
    <property type="molecule type" value="Genomic_DNA"/>
</dbReference>
<dbReference type="Proteomes" id="UP000244005">
    <property type="component" value="Unassembled WGS sequence"/>
</dbReference>
<proteinExistence type="predicted"/>